<gene>
    <name evidence="6" type="ORF">HGA07_21305</name>
</gene>
<dbReference type="Pfam" id="PF01494">
    <property type="entry name" value="FAD_binding_3"/>
    <property type="match status" value="1"/>
</dbReference>
<keyword evidence="4 6" id="KW-0503">Monooxygenase</keyword>
<comment type="caution">
    <text evidence="6">The sequence shown here is derived from an EMBL/GenBank/DDBJ whole genome shotgun (WGS) entry which is preliminary data.</text>
</comment>
<keyword evidence="7" id="KW-1185">Reference proteome</keyword>
<evidence type="ECO:0000259" key="5">
    <source>
        <dbReference type="Pfam" id="PF01494"/>
    </source>
</evidence>
<protein>
    <submittedName>
        <fullName evidence="6">FAD-dependent monooxygenase</fullName>
    </submittedName>
</protein>
<dbReference type="RefSeq" id="WP_040724159.1">
    <property type="nucleotide sequence ID" value="NZ_CAWPHS010000019.1"/>
</dbReference>
<feature type="domain" description="FAD-binding" evidence="5">
    <location>
        <begin position="122"/>
        <end position="365"/>
    </location>
</feature>
<dbReference type="PANTHER" id="PTHR47178">
    <property type="entry name" value="MONOOXYGENASE, FAD-BINDING"/>
    <property type="match status" value="1"/>
</dbReference>
<keyword evidence="2" id="KW-0274">FAD</keyword>
<name>A0A7X6M0Q7_9NOCA</name>
<dbReference type="EMBL" id="JAAXPE010000026">
    <property type="protein sequence ID" value="NKY88149.1"/>
    <property type="molecule type" value="Genomic_DNA"/>
</dbReference>
<dbReference type="InterPro" id="IPR036188">
    <property type="entry name" value="FAD/NAD-bd_sf"/>
</dbReference>
<accession>A0A7X6M0Q7</accession>
<dbReference type="GO" id="GO:0071949">
    <property type="term" value="F:FAD binding"/>
    <property type="evidence" value="ECO:0007669"/>
    <property type="project" value="InterPro"/>
</dbReference>
<sequence length="394" mass="42024">MSKFTVVIAGAGLGGLALAQALRRRNIAATVYECDPALDSRRQGYRLHLDAAARDAVLAVLPPGPAELFIATTGTPRPRFTLLDRDLNQLLVRETDGPAFAVDRLTLRAILLIGIGDSVVFGTPVTGYQTAENGRVAVHLADGDTVECDVLVGADGINSVVRRRYLPHARIVDTGVWQFYGAIPLTDRTRDLFDDRMFGVFTTITGGDGSFVGVAPVDFPDNPAAAAARLIPGSLLAPRSSYMTCSFGARGEWFGAAEHSLRGADGERLHEIVTAAVRDWHPRVREIVAHCHPSTLFALPLRSSVPIPVWDTTRVTLLGDAIHAMSPASGSGACTALRDAADLARALAAAALDGDLHTALSDYERHMIDRGFAAVRTGAADGERFLGQKPLPPH</sequence>
<keyword evidence="3" id="KW-0560">Oxidoreductase</keyword>
<dbReference type="AlphaFoldDB" id="A0A7X6M0Q7"/>
<proteinExistence type="predicted"/>
<evidence type="ECO:0000256" key="2">
    <source>
        <dbReference type="ARBA" id="ARBA00022827"/>
    </source>
</evidence>
<keyword evidence="1" id="KW-0285">Flavoprotein</keyword>
<reference evidence="6 7" key="1">
    <citation type="submission" date="2020-04" db="EMBL/GenBank/DDBJ databases">
        <title>MicrobeNet Type strains.</title>
        <authorList>
            <person name="Nicholson A.C."/>
        </authorList>
    </citation>
    <scope>NUCLEOTIDE SEQUENCE [LARGE SCALE GENOMIC DNA]</scope>
    <source>
        <strain evidence="6 7">DSM 44445</strain>
    </source>
</reference>
<evidence type="ECO:0000313" key="7">
    <source>
        <dbReference type="Proteomes" id="UP000523447"/>
    </source>
</evidence>
<dbReference type="PRINTS" id="PR00420">
    <property type="entry name" value="RNGMNOXGNASE"/>
</dbReference>
<dbReference type="PANTHER" id="PTHR47178:SF5">
    <property type="entry name" value="FAD-BINDING DOMAIN-CONTAINING PROTEIN"/>
    <property type="match status" value="1"/>
</dbReference>
<evidence type="ECO:0000313" key="6">
    <source>
        <dbReference type="EMBL" id="NKY88149.1"/>
    </source>
</evidence>
<evidence type="ECO:0000256" key="3">
    <source>
        <dbReference type="ARBA" id="ARBA00023002"/>
    </source>
</evidence>
<dbReference type="GO" id="GO:0004497">
    <property type="term" value="F:monooxygenase activity"/>
    <property type="evidence" value="ECO:0007669"/>
    <property type="project" value="UniProtKB-KW"/>
</dbReference>
<dbReference type="SUPFAM" id="SSF51905">
    <property type="entry name" value="FAD/NAD(P)-binding domain"/>
    <property type="match status" value="1"/>
</dbReference>
<dbReference type="InterPro" id="IPR002938">
    <property type="entry name" value="FAD-bd"/>
</dbReference>
<evidence type="ECO:0000256" key="4">
    <source>
        <dbReference type="ARBA" id="ARBA00023033"/>
    </source>
</evidence>
<evidence type="ECO:0000256" key="1">
    <source>
        <dbReference type="ARBA" id="ARBA00022630"/>
    </source>
</evidence>
<dbReference type="Proteomes" id="UP000523447">
    <property type="component" value="Unassembled WGS sequence"/>
</dbReference>
<dbReference type="Gene3D" id="3.50.50.60">
    <property type="entry name" value="FAD/NAD(P)-binding domain"/>
    <property type="match status" value="1"/>
</dbReference>
<organism evidence="6 7">
    <name type="scientific">Nocardia veterana</name>
    <dbReference type="NCBI Taxonomy" id="132249"/>
    <lineage>
        <taxon>Bacteria</taxon>
        <taxon>Bacillati</taxon>
        <taxon>Actinomycetota</taxon>
        <taxon>Actinomycetes</taxon>
        <taxon>Mycobacteriales</taxon>
        <taxon>Nocardiaceae</taxon>
        <taxon>Nocardia</taxon>
    </lineage>
</organism>